<proteinExistence type="predicted"/>
<sequence>MNFMNNMFADYLDAQKKLMEEWKEMTQEATKNQWGSMEEFKDLWKWWDQPNFKAFADYTGSPKEVWDKMTKASEVYYNMYEAYKSFIDQSIQPKEKNMENIIKGWMEKSGKYLEEIYLPFLPNDLAEMWKQTMKLGKNMEKSFTYFYEPWMDNFRPLMDAFMKGIYKDPEGFLDFFEEWQKDYSNTISRILDLPAMGISGQKQEEILKATDRFIKMVSYQMELVARILILANKNTLDVYEEALERVQEGEQPKTMEEFYELWRSSLDKAFDGLFYSDEFSKLLSTYMEAAMDFKIANDKILEMQLSPLPVALKTDINSLYKTVYDLKKEVRSLKKELEEIKGEKQEEKPAKPATRTRKTTTTTTDK</sequence>
<dbReference type="GO" id="GO:0042619">
    <property type="term" value="P:poly-hydroxybutyrate biosynthetic process"/>
    <property type="evidence" value="ECO:0007669"/>
    <property type="project" value="UniProtKB-KW"/>
</dbReference>
<dbReference type="Proteomes" id="UP000377798">
    <property type="component" value="Unassembled WGS sequence"/>
</dbReference>
<feature type="region of interest" description="Disordered" evidence="4">
    <location>
        <begin position="337"/>
        <end position="366"/>
    </location>
</feature>
<gene>
    <name evidence="5" type="ORF">NCTC13150_01241</name>
</gene>
<organism evidence="5 6">
    <name type="scientific">Urinicoccus massiliensis</name>
    <dbReference type="NCBI Taxonomy" id="1723382"/>
    <lineage>
        <taxon>Bacteria</taxon>
        <taxon>Bacillati</taxon>
        <taxon>Bacillota</taxon>
        <taxon>Tissierellia</taxon>
        <taxon>Tissierellales</taxon>
        <taxon>Peptoniphilaceae</taxon>
        <taxon>Urinicoccus</taxon>
    </lineage>
</organism>
<dbReference type="EMBL" id="CAACYI010000001">
    <property type="protein sequence ID" value="VFB16691.1"/>
    <property type="molecule type" value="Genomic_DNA"/>
</dbReference>
<dbReference type="Pfam" id="PF09712">
    <property type="entry name" value="PHA_synth_III_E"/>
    <property type="match status" value="1"/>
</dbReference>
<evidence type="ECO:0000313" key="5">
    <source>
        <dbReference type="EMBL" id="VFB16691.1"/>
    </source>
</evidence>
<reference evidence="5 6" key="1">
    <citation type="submission" date="2019-02" db="EMBL/GenBank/DDBJ databases">
        <authorList>
            <consortium name="Pathogen Informatics"/>
        </authorList>
    </citation>
    <scope>NUCLEOTIDE SEQUENCE [LARGE SCALE GENOMIC DNA]</scope>
    <source>
        <strain evidence="5 6">3012STDY7089603</strain>
    </source>
</reference>
<keyword evidence="3" id="KW-0583">PHB biosynthesis</keyword>
<dbReference type="AlphaFoldDB" id="A0A8H2QSB0"/>
<protein>
    <recommendedName>
        <fullName evidence="2">Poly(3-hydroxyalkanoate) polymerase subunit PhaE</fullName>
    </recommendedName>
</protein>
<evidence type="ECO:0000256" key="1">
    <source>
        <dbReference type="ARBA" id="ARBA00004683"/>
    </source>
</evidence>
<evidence type="ECO:0000256" key="3">
    <source>
        <dbReference type="ARBA" id="ARBA00022752"/>
    </source>
</evidence>
<dbReference type="UniPathway" id="UPA00917"/>
<name>A0A8H2QSB0_9FIRM</name>
<comment type="pathway">
    <text evidence="1">Biopolymer metabolism; poly-(R)-3-hydroxybutanoate biosynthesis.</text>
</comment>
<accession>A0A8H2QSB0</accession>
<dbReference type="InterPro" id="IPR010123">
    <property type="entry name" value="PHA_synth_III_E"/>
</dbReference>
<evidence type="ECO:0000313" key="6">
    <source>
        <dbReference type="Proteomes" id="UP000377798"/>
    </source>
</evidence>
<evidence type="ECO:0000256" key="2">
    <source>
        <dbReference type="ARBA" id="ARBA00019066"/>
    </source>
</evidence>
<evidence type="ECO:0000256" key="4">
    <source>
        <dbReference type="SAM" id="MobiDB-lite"/>
    </source>
</evidence>
<feature type="compositionally biased region" description="Basic and acidic residues" evidence="4">
    <location>
        <begin position="337"/>
        <end position="350"/>
    </location>
</feature>
<comment type="caution">
    <text evidence="5">The sequence shown here is derived from an EMBL/GenBank/DDBJ whole genome shotgun (WGS) entry which is preliminary data.</text>
</comment>
<keyword evidence="6" id="KW-1185">Reference proteome</keyword>